<keyword evidence="3" id="KW-1185">Reference proteome</keyword>
<keyword evidence="1" id="KW-1133">Transmembrane helix</keyword>
<organism evidence="2 3">
    <name type="scientific">Lucilia cuprina</name>
    <name type="common">Green bottle fly</name>
    <name type="synonym">Australian sheep blowfly</name>
    <dbReference type="NCBI Taxonomy" id="7375"/>
    <lineage>
        <taxon>Eukaryota</taxon>
        <taxon>Metazoa</taxon>
        <taxon>Ecdysozoa</taxon>
        <taxon>Arthropoda</taxon>
        <taxon>Hexapoda</taxon>
        <taxon>Insecta</taxon>
        <taxon>Pterygota</taxon>
        <taxon>Neoptera</taxon>
        <taxon>Endopterygota</taxon>
        <taxon>Diptera</taxon>
        <taxon>Brachycera</taxon>
        <taxon>Muscomorpha</taxon>
        <taxon>Oestroidea</taxon>
        <taxon>Calliphoridae</taxon>
        <taxon>Luciliinae</taxon>
        <taxon>Lucilia</taxon>
    </lineage>
</organism>
<reference evidence="2 3" key="1">
    <citation type="journal article" date="2015" name="Nat. Commun.">
        <title>Lucilia cuprina genome unlocks parasitic fly biology to underpin future interventions.</title>
        <authorList>
            <person name="Anstead C.A."/>
            <person name="Korhonen P.K."/>
            <person name="Young N.D."/>
            <person name="Hall R.S."/>
            <person name="Jex A.R."/>
            <person name="Murali S.C."/>
            <person name="Hughes D.S."/>
            <person name="Lee S.F."/>
            <person name="Perry T."/>
            <person name="Stroehlein A.J."/>
            <person name="Ansell B.R."/>
            <person name="Breugelmans B."/>
            <person name="Hofmann A."/>
            <person name="Qu J."/>
            <person name="Dugan S."/>
            <person name="Lee S.L."/>
            <person name="Chao H."/>
            <person name="Dinh H."/>
            <person name="Han Y."/>
            <person name="Doddapaneni H.V."/>
            <person name="Worley K.C."/>
            <person name="Muzny D.M."/>
            <person name="Ioannidis P."/>
            <person name="Waterhouse R.M."/>
            <person name="Zdobnov E.M."/>
            <person name="James P.J."/>
            <person name="Bagnall N.H."/>
            <person name="Kotze A.C."/>
            <person name="Gibbs R.A."/>
            <person name="Richards S."/>
            <person name="Batterham P."/>
            <person name="Gasser R.B."/>
        </authorList>
    </citation>
    <scope>NUCLEOTIDE SEQUENCE [LARGE SCALE GENOMIC DNA]</scope>
    <source>
        <strain evidence="2 3">LS</strain>
        <tissue evidence="2">Full body</tissue>
    </source>
</reference>
<accession>A0A0L0C1U2</accession>
<sequence>MAVHFIRLIIIMAMGLGAMYMLHLLAQDWNKIRRPIPPAVTRLLTGASKNLDNFITRGKRDLQGQRSQTKRLKTQQGNEIKRINSTAVTIDWKRILSRDPFECLQSLVCQLLSGAEKNSHEALLMCDFLEENISVAPAKIGRAFSRGLVYRGRTERCYEEYPFCWYSAKTMLKMLKWFSDTVQN</sequence>
<dbReference type="Proteomes" id="UP000037069">
    <property type="component" value="Unassembled WGS sequence"/>
</dbReference>
<name>A0A0L0C1U2_LUCCU</name>
<keyword evidence="1" id="KW-0812">Transmembrane</keyword>
<dbReference type="OrthoDB" id="6340939at2759"/>
<keyword evidence="1" id="KW-0472">Membrane</keyword>
<protein>
    <submittedName>
        <fullName evidence="2">Uncharacterized protein</fullName>
    </submittedName>
</protein>
<dbReference type="EMBL" id="JRES01001119">
    <property type="protein sequence ID" value="KNC25369.1"/>
    <property type="molecule type" value="Genomic_DNA"/>
</dbReference>
<comment type="caution">
    <text evidence="2">The sequence shown here is derived from an EMBL/GenBank/DDBJ whole genome shotgun (WGS) entry which is preliminary data.</text>
</comment>
<dbReference type="OMA" id="CFNEYPF"/>
<dbReference type="AlphaFoldDB" id="A0A0L0C1U2"/>
<evidence type="ECO:0000313" key="2">
    <source>
        <dbReference type="EMBL" id="KNC25369.1"/>
    </source>
</evidence>
<gene>
    <name evidence="2" type="ORF">FF38_07606</name>
</gene>
<evidence type="ECO:0000256" key="1">
    <source>
        <dbReference type="SAM" id="Phobius"/>
    </source>
</evidence>
<proteinExistence type="predicted"/>
<evidence type="ECO:0000313" key="3">
    <source>
        <dbReference type="Proteomes" id="UP000037069"/>
    </source>
</evidence>
<feature type="transmembrane region" description="Helical" evidence="1">
    <location>
        <begin position="6"/>
        <end position="26"/>
    </location>
</feature>